<dbReference type="PANTHER" id="PTHR10996">
    <property type="entry name" value="2-HYDROXYACID DEHYDROGENASE-RELATED"/>
    <property type="match status" value="1"/>
</dbReference>
<protein>
    <submittedName>
        <fullName evidence="7">D-glycerate dehydrogenase</fullName>
    </submittedName>
</protein>
<proteinExistence type="inferred from homology"/>
<evidence type="ECO:0000256" key="3">
    <source>
        <dbReference type="ARBA" id="ARBA00023027"/>
    </source>
</evidence>
<dbReference type="Gene3D" id="3.40.50.720">
    <property type="entry name" value="NAD(P)-binding Rossmann-like Domain"/>
    <property type="match status" value="2"/>
</dbReference>
<evidence type="ECO:0000313" key="7">
    <source>
        <dbReference type="EMBL" id="GGK78333.1"/>
    </source>
</evidence>
<dbReference type="Pfam" id="PF02826">
    <property type="entry name" value="2-Hacid_dh_C"/>
    <property type="match status" value="1"/>
</dbReference>
<dbReference type="PROSITE" id="PS00670">
    <property type="entry name" value="D_2_HYDROXYACID_DH_2"/>
    <property type="match status" value="1"/>
</dbReference>
<dbReference type="SUPFAM" id="SSF52283">
    <property type="entry name" value="Formate/glycerate dehydrogenase catalytic domain-like"/>
    <property type="match status" value="1"/>
</dbReference>
<sequence length="315" mass="33296">MTGQVPPQAVEALAAAGHEVDTWEDEDQIPRGTLLERVRGADGLLTLVTERVDAELLDAAGGQLAVVANVAVGYDNIDLEACRERGVVVTNTPGVLTDATADLAMALVLMVTRRLGEAERLVRSGQDWQWGMGFLLGRGLQGRTLGVVGLGEIGRATARRARAFGMEIAYSGRRDAPAEVVHELDARRLPLEELLEASDVLSLHVPHTPGTHHLLGAEQLRLLGPTAYLVNTARGPVVDEDALVRALEAGEIAGAGLDVYEDEPTVHPGLLGRDDVVLLPHVGSATVETRTAMATLAADNVVAVLGGREAPTPVR</sequence>
<dbReference type="Pfam" id="PF00389">
    <property type="entry name" value="2-Hacid_dh"/>
    <property type="match status" value="1"/>
</dbReference>
<evidence type="ECO:0000313" key="8">
    <source>
        <dbReference type="Proteomes" id="UP000662111"/>
    </source>
</evidence>
<dbReference type="InterPro" id="IPR006140">
    <property type="entry name" value="D-isomer_DH_NAD-bd"/>
</dbReference>
<keyword evidence="8" id="KW-1185">Reference proteome</keyword>
<dbReference type="Proteomes" id="UP000662111">
    <property type="component" value="Unassembled WGS sequence"/>
</dbReference>
<evidence type="ECO:0000256" key="2">
    <source>
        <dbReference type="ARBA" id="ARBA00023002"/>
    </source>
</evidence>
<dbReference type="EMBL" id="BMLB01000006">
    <property type="protein sequence ID" value="GGK78333.1"/>
    <property type="molecule type" value="Genomic_DNA"/>
</dbReference>
<comment type="similarity">
    <text evidence="1 4">Belongs to the D-isomer specific 2-hydroxyacid dehydrogenase family.</text>
</comment>
<evidence type="ECO:0000259" key="6">
    <source>
        <dbReference type="Pfam" id="PF02826"/>
    </source>
</evidence>
<dbReference type="InterPro" id="IPR050223">
    <property type="entry name" value="D-isomer_2-hydroxyacid_DH"/>
</dbReference>
<name>A0ABQ2FAQ4_9MICO</name>
<feature type="domain" description="D-isomer specific 2-hydroxyacid dehydrogenase NAD-binding" evidence="6">
    <location>
        <begin position="105"/>
        <end position="283"/>
    </location>
</feature>
<dbReference type="SUPFAM" id="SSF51735">
    <property type="entry name" value="NAD(P)-binding Rossmann-fold domains"/>
    <property type="match status" value="1"/>
</dbReference>
<gene>
    <name evidence="7" type="ORF">GCM10011509_28590</name>
</gene>
<dbReference type="InterPro" id="IPR006139">
    <property type="entry name" value="D-isomer_2_OHA_DH_cat_dom"/>
</dbReference>
<comment type="caution">
    <text evidence="7">The sequence shown here is derived from an EMBL/GenBank/DDBJ whole genome shotgun (WGS) entry which is preliminary data.</text>
</comment>
<reference evidence="8" key="1">
    <citation type="journal article" date="2019" name="Int. J. Syst. Evol. Microbiol.">
        <title>The Global Catalogue of Microorganisms (GCM) 10K type strain sequencing project: providing services to taxonomists for standard genome sequencing and annotation.</title>
        <authorList>
            <consortium name="The Broad Institute Genomics Platform"/>
            <consortium name="The Broad Institute Genome Sequencing Center for Infectious Disease"/>
            <person name="Wu L."/>
            <person name="Ma J."/>
        </authorList>
    </citation>
    <scope>NUCLEOTIDE SEQUENCE [LARGE SCALE GENOMIC DNA]</scope>
    <source>
        <strain evidence="8">CGMCC 1.5362</strain>
    </source>
</reference>
<dbReference type="InterPro" id="IPR029753">
    <property type="entry name" value="D-isomer_DH_CS"/>
</dbReference>
<dbReference type="InterPro" id="IPR036291">
    <property type="entry name" value="NAD(P)-bd_dom_sf"/>
</dbReference>
<organism evidence="7 8">
    <name type="scientific">Ornithinimicrobium pekingense</name>
    <dbReference type="NCBI Taxonomy" id="384677"/>
    <lineage>
        <taxon>Bacteria</taxon>
        <taxon>Bacillati</taxon>
        <taxon>Actinomycetota</taxon>
        <taxon>Actinomycetes</taxon>
        <taxon>Micrococcales</taxon>
        <taxon>Ornithinimicrobiaceae</taxon>
        <taxon>Ornithinimicrobium</taxon>
    </lineage>
</organism>
<dbReference type="PANTHER" id="PTHR10996:SF178">
    <property type="entry name" value="2-HYDROXYACID DEHYDROGENASE YGL185C-RELATED"/>
    <property type="match status" value="1"/>
</dbReference>
<evidence type="ECO:0000256" key="1">
    <source>
        <dbReference type="ARBA" id="ARBA00005854"/>
    </source>
</evidence>
<evidence type="ECO:0000256" key="4">
    <source>
        <dbReference type="RuleBase" id="RU003719"/>
    </source>
</evidence>
<evidence type="ECO:0000259" key="5">
    <source>
        <dbReference type="Pfam" id="PF00389"/>
    </source>
</evidence>
<keyword evidence="3" id="KW-0520">NAD</keyword>
<keyword evidence="2 4" id="KW-0560">Oxidoreductase</keyword>
<accession>A0ABQ2FAQ4</accession>
<feature type="domain" description="D-isomer specific 2-hydroxyacid dehydrogenase catalytic" evidence="5">
    <location>
        <begin position="4"/>
        <end position="314"/>
    </location>
</feature>
<dbReference type="CDD" id="cd05301">
    <property type="entry name" value="GDH"/>
    <property type="match status" value="1"/>
</dbReference>